<evidence type="ECO:0000256" key="1">
    <source>
        <dbReference type="SAM" id="SignalP"/>
    </source>
</evidence>
<dbReference type="Proteomes" id="UP000831485">
    <property type="component" value="Chromosome"/>
</dbReference>
<keyword evidence="3" id="KW-1185">Reference proteome</keyword>
<evidence type="ECO:0000313" key="3">
    <source>
        <dbReference type="Proteomes" id="UP000831485"/>
    </source>
</evidence>
<accession>A0ABY4LN25</accession>
<dbReference type="RefSeq" id="WP_183346434.1">
    <property type="nucleotide sequence ID" value="NZ_BLXY01000002.1"/>
</dbReference>
<evidence type="ECO:0000313" key="2">
    <source>
        <dbReference type="EMBL" id="UPU37898.1"/>
    </source>
</evidence>
<evidence type="ECO:0008006" key="4">
    <source>
        <dbReference type="Google" id="ProtNLM"/>
    </source>
</evidence>
<reference evidence="2" key="1">
    <citation type="submission" date="2022-04" db="EMBL/GenBank/DDBJ databases">
        <authorList>
            <person name="Liu G."/>
        </authorList>
    </citation>
    <scope>NUCLEOTIDE SEQUENCE</scope>
    <source>
        <strain evidence="2">RG22</strain>
    </source>
</reference>
<feature type="chain" id="PRO_5046093240" description="DUF2946 domain-containing protein" evidence="1">
    <location>
        <begin position="31"/>
        <end position="108"/>
    </location>
</feature>
<organism evidence="2 3">
    <name type="scientific">Geomonas paludis</name>
    <dbReference type="NCBI Taxonomy" id="2740185"/>
    <lineage>
        <taxon>Bacteria</taxon>
        <taxon>Pseudomonadati</taxon>
        <taxon>Thermodesulfobacteriota</taxon>
        <taxon>Desulfuromonadia</taxon>
        <taxon>Geobacterales</taxon>
        <taxon>Geobacteraceae</taxon>
        <taxon>Geomonas</taxon>
    </lineage>
</organism>
<feature type="signal peptide" evidence="1">
    <location>
        <begin position="1"/>
        <end position="30"/>
    </location>
</feature>
<keyword evidence="1" id="KW-0732">Signal</keyword>
<gene>
    <name evidence="2" type="ORF">M1B72_09365</name>
</gene>
<sequence length="108" mass="11087">MKKGPSRIMAILLLVVALVTLSGITATASAMIGAAATHSCCDSDNGAPAAPAPCSSPDCSCFSCIALMVYPALTPQRDGGAVPLTLTPQRLHPLSTYVRSIDYPPEQA</sequence>
<dbReference type="EMBL" id="CP096574">
    <property type="protein sequence ID" value="UPU37898.1"/>
    <property type="molecule type" value="Genomic_DNA"/>
</dbReference>
<proteinExistence type="predicted"/>
<name>A0ABY4LN25_9BACT</name>
<protein>
    <recommendedName>
        <fullName evidence="4">DUF2946 domain-containing protein</fullName>
    </recommendedName>
</protein>